<keyword evidence="2" id="KW-0378">Hydrolase</keyword>
<keyword evidence="12" id="KW-1185">Reference proteome</keyword>
<evidence type="ECO:0000256" key="1">
    <source>
        <dbReference type="ARBA" id="ARBA00022741"/>
    </source>
</evidence>
<dbReference type="GO" id="GO:0016787">
    <property type="term" value="F:hydrolase activity"/>
    <property type="evidence" value="ECO:0007669"/>
    <property type="project" value="UniProtKB-KW"/>
</dbReference>
<dbReference type="SMART" id="SM00487">
    <property type="entry name" value="DEXDc"/>
    <property type="match status" value="1"/>
</dbReference>
<sequence>MPFSKLGLYSSLVRGAQALGYTEPTPIQAQAIPVVLSGRDLIASAQTGTGKTAAFALPILNRLGPHRATGPRVLVLEPTRELAAQVDESFHALGKFTDFKSVVLHGGVTLGPQRNALRAGVDVIVATTGRLREFLDGTLINLSSIEVLVLDEVDRMLDMGFIEDVKAIVKLCPATRQTLLFSATIPPKLEEVAKFALRNAHRIEIARTRPVTESVNHVIHPVSENQKLDLLYTLLKRDDFKSVIVFTRTRKGADRVAHQLRLENQACVVIHAERTQGQRVDALDKFKTGRCGVLVATDIAARGIDVAGVSHVINFDVPLHAEDYVHRIGRTGRAAATGDAVTLVTPQEANEIVAIEKLIGQSIPVVPVEGFAYEGGAAPRVDPANSLANSPKRAGHQQSLGKGGKQKGDAGNNQDKTYKGKAFGGGHPTWHSKGKPGAHWRDRKGR</sequence>
<dbReference type="Proteomes" id="UP000315648">
    <property type="component" value="Unassembled WGS sequence"/>
</dbReference>
<dbReference type="PANTHER" id="PTHR47959:SF13">
    <property type="entry name" value="ATP-DEPENDENT RNA HELICASE RHLE"/>
    <property type="match status" value="1"/>
</dbReference>
<protein>
    <submittedName>
        <fullName evidence="11">DEAD/DEAH box helicase</fullName>
    </submittedName>
</protein>
<dbReference type="InterPro" id="IPR050079">
    <property type="entry name" value="DEAD_box_RNA_helicase"/>
</dbReference>
<dbReference type="GO" id="GO:0005829">
    <property type="term" value="C:cytosol"/>
    <property type="evidence" value="ECO:0007669"/>
    <property type="project" value="TreeGrafter"/>
</dbReference>
<dbReference type="InterPro" id="IPR027417">
    <property type="entry name" value="P-loop_NTPase"/>
</dbReference>
<dbReference type="Pfam" id="PF00270">
    <property type="entry name" value="DEAD"/>
    <property type="match status" value="1"/>
</dbReference>
<feature type="compositionally biased region" description="Basic residues" evidence="7">
    <location>
        <begin position="430"/>
        <end position="446"/>
    </location>
</feature>
<organism evidence="11 12">
    <name type="scientific">Rariglobus hedericola</name>
    <dbReference type="NCBI Taxonomy" id="2597822"/>
    <lineage>
        <taxon>Bacteria</taxon>
        <taxon>Pseudomonadati</taxon>
        <taxon>Verrucomicrobiota</taxon>
        <taxon>Opitutia</taxon>
        <taxon>Opitutales</taxon>
        <taxon>Opitutaceae</taxon>
        <taxon>Rariglobus</taxon>
    </lineage>
</organism>
<feature type="domain" description="Helicase ATP-binding" evidence="8">
    <location>
        <begin position="32"/>
        <end position="203"/>
    </location>
</feature>
<dbReference type="CDD" id="cd00268">
    <property type="entry name" value="DEADc"/>
    <property type="match status" value="1"/>
</dbReference>
<dbReference type="PROSITE" id="PS51195">
    <property type="entry name" value="Q_MOTIF"/>
    <property type="match status" value="1"/>
</dbReference>
<evidence type="ECO:0000313" key="11">
    <source>
        <dbReference type="EMBL" id="TSJ79118.1"/>
    </source>
</evidence>
<dbReference type="PROSITE" id="PS51194">
    <property type="entry name" value="HELICASE_CTER"/>
    <property type="match status" value="1"/>
</dbReference>
<feature type="short sequence motif" description="Q motif" evidence="6">
    <location>
        <begin position="1"/>
        <end position="29"/>
    </location>
</feature>
<accession>A0A556QR53</accession>
<evidence type="ECO:0000313" key="12">
    <source>
        <dbReference type="Proteomes" id="UP000315648"/>
    </source>
</evidence>
<dbReference type="RefSeq" id="WP_144229461.1">
    <property type="nucleotide sequence ID" value="NZ_CBCRVV010000005.1"/>
</dbReference>
<comment type="similarity">
    <text evidence="5">Belongs to the DEAD box helicase family.</text>
</comment>
<evidence type="ECO:0000256" key="3">
    <source>
        <dbReference type="ARBA" id="ARBA00022806"/>
    </source>
</evidence>
<evidence type="ECO:0000259" key="9">
    <source>
        <dbReference type="PROSITE" id="PS51194"/>
    </source>
</evidence>
<feature type="region of interest" description="Disordered" evidence="7">
    <location>
        <begin position="382"/>
        <end position="446"/>
    </location>
</feature>
<dbReference type="GO" id="GO:0003724">
    <property type="term" value="F:RNA helicase activity"/>
    <property type="evidence" value="ECO:0007669"/>
    <property type="project" value="InterPro"/>
</dbReference>
<evidence type="ECO:0000256" key="7">
    <source>
        <dbReference type="SAM" id="MobiDB-lite"/>
    </source>
</evidence>
<dbReference type="CDD" id="cd18787">
    <property type="entry name" value="SF2_C_DEAD"/>
    <property type="match status" value="1"/>
</dbReference>
<dbReference type="GO" id="GO:0003676">
    <property type="term" value="F:nucleic acid binding"/>
    <property type="evidence" value="ECO:0007669"/>
    <property type="project" value="InterPro"/>
</dbReference>
<dbReference type="SMART" id="SM00490">
    <property type="entry name" value="HELICc"/>
    <property type="match status" value="1"/>
</dbReference>
<evidence type="ECO:0000256" key="6">
    <source>
        <dbReference type="PROSITE-ProRule" id="PRU00552"/>
    </source>
</evidence>
<evidence type="ECO:0000256" key="4">
    <source>
        <dbReference type="ARBA" id="ARBA00022840"/>
    </source>
</evidence>
<name>A0A556QR53_9BACT</name>
<keyword evidence="1" id="KW-0547">Nucleotide-binding</keyword>
<evidence type="ECO:0000256" key="5">
    <source>
        <dbReference type="ARBA" id="ARBA00038437"/>
    </source>
</evidence>
<evidence type="ECO:0000259" key="10">
    <source>
        <dbReference type="PROSITE" id="PS51195"/>
    </source>
</evidence>
<dbReference type="PANTHER" id="PTHR47959">
    <property type="entry name" value="ATP-DEPENDENT RNA HELICASE RHLE-RELATED"/>
    <property type="match status" value="1"/>
</dbReference>
<proteinExistence type="inferred from homology"/>
<dbReference type="Pfam" id="PF00271">
    <property type="entry name" value="Helicase_C"/>
    <property type="match status" value="1"/>
</dbReference>
<dbReference type="OrthoDB" id="9805696at2"/>
<dbReference type="InterPro" id="IPR044742">
    <property type="entry name" value="DEAD/DEAH_RhlB"/>
</dbReference>
<dbReference type="EMBL" id="VMBG01000001">
    <property type="protein sequence ID" value="TSJ79118.1"/>
    <property type="molecule type" value="Genomic_DNA"/>
</dbReference>
<feature type="domain" description="Helicase C-terminal" evidence="9">
    <location>
        <begin position="227"/>
        <end position="374"/>
    </location>
</feature>
<gene>
    <name evidence="11" type="ORF">FPL22_07445</name>
</gene>
<dbReference type="Gene3D" id="3.40.50.300">
    <property type="entry name" value="P-loop containing nucleotide triphosphate hydrolases"/>
    <property type="match status" value="2"/>
</dbReference>
<dbReference type="InterPro" id="IPR001650">
    <property type="entry name" value="Helicase_C-like"/>
</dbReference>
<dbReference type="AlphaFoldDB" id="A0A556QR53"/>
<dbReference type="InterPro" id="IPR014001">
    <property type="entry name" value="Helicase_ATP-bd"/>
</dbReference>
<reference evidence="11 12" key="1">
    <citation type="submission" date="2019-07" db="EMBL/GenBank/DDBJ databases">
        <title>Description of 53C-WASEF.</title>
        <authorList>
            <person name="Pitt A."/>
            <person name="Hahn M.W."/>
        </authorList>
    </citation>
    <scope>NUCLEOTIDE SEQUENCE [LARGE SCALE GENOMIC DNA]</scope>
    <source>
        <strain evidence="11 12">53C-WASEF</strain>
    </source>
</reference>
<dbReference type="SUPFAM" id="SSF52540">
    <property type="entry name" value="P-loop containing nucleoside triphosphate hydrolases"/>
    <property type="match status" value="1"/>
</dbReference>
<comment type="caution">
    <text evidence="11">The sequence shown here is derived from an EMBL/GenBank/DDBJ whole genome shotgun (WGS) entry which is preliminary data.</text>
</comment>
<dbReference type="InterPro" id="IPR011545">
    <property type="entry name" value="DEAD/DEAH_box_helicase_dom"/>
</dbReference>
<dbReference type="GO" id="GO:0005524">
    <property type="term" value="F:ATP binding"/>
    <property type="evidence" value="ECO:0007669"/>
    <property type="project" value="UniProtKB-KW"/>
</dbReference>
<feature type="domain" description="DEAD-box RNA helicase Q" evidence="10">
    <location>
        <begin position="1"/>
        <end position="29"/>
    </location>
</feature>
<dbReference type="InterPro" id="IPR014014">
    <property type="entry name" value="RNA_helicase_DEAD_Q_motif"/>
</dbReference>
<keyword evidence="4" id="KW-0067">ATP-binding</keyword>
<keyword evidence="3 11" id="KW-0347">Helicase</keyword>
<evidence type="ECO:0000256" key="2">
    <source>
        <dbReference type="ARBA" id="ARBA00022801"/>
    </source>
</evidence>
<evidence type="ECO:0000259" key="8">
    <source>
        <dbReference type="PROSITE" id="PS51192"/>
    </source>
</evidence>
<dbReference type="PROSITE" id="PS51192">
    <property type="entry name" value="HELICASE_ATP_BIND_1"/>
    <property type="match status" value="1"/>
</dbReference>